<comment type="caution">
    <text evidence="2">The sequence shown here is derived from an EMBL/GenBank/DDBJ whole genome shotgun (WGS) entry which is preliminary data.</text>
</comment>
<keyword evidence="1" id="KW-0812">Transmembrane</keyword>
<evidence type="ECO:0000313" key="2">
    <source>
        <dbReference type="EMBL" id="KAG2330278.1"/>
    </source>
</evidence>
<dbReference type="Proteomes" id="UP000886595">
    <property type="component" value="Unassembled WGS sequence"/>
</dbReference>
<accession>A0A8X8BDD6</accession>
<dbReference type="AlphaFoldDB" id="A0A8X8BDD6"/>
<name>A0A8X8BDD6_BRACI</name>
<reference evidence="2 3" key="1">
    <citation type="submission" date="2020-02" db="EMBL/GenBank/DDBJ databases">
        <authorList>
            <person name="Ma Q."/>
            <person name="Huang Y."/>
            <person name="Song X."/>
            <person name="Pei D."/>
        </authorList>
    </citation>
    <scope>NUCLEOTIDE SEQUENCE [LARGE SCALE GENOMIC DNA]</scope>
    <source>
        <strain evidence="2">Sxm20200214</strain>
        <tissue evidence="2">Leaf</tissue>
    </source>
</reference>
<sequence>MEQWLGVGAVMVRVVGFWGYARGEYRGGSVLSPRFESALTSSSLRALETYFSKAFVAFCCRRVMELEVFFREVLFRSDVGDVVYGVFKAILWPSSQYPFFSPSLCCRRSASCVYLLPIVSLLCVSSPIFLLATGSASDGLGLSLSGSRMRRSTSGLCVSVFSAEYILPRWLDRWLRHFPAHWA</sequence>
<protein>
    <recommendedName>
        <fullName evidence="4">Transmembrane protein</fullName>
    </recommendedName>
</protein>
<feature type="transmembrane region" description="Helical" evidence="1">
    <location>
        <begin position="113"/>
        <end position="132"/>
    </location>
</feature>
<keyword evidence="1" id="KW-0472">Membrane</keyword>
<dbReference type="EMBL" id="JAAMPC010000001">
    <property type="protein sequence ID" value="KAG2330278.1"/>
    <property type="molecule type" value="Genomic_DNA"/>
</dbReference>
<proteinExistence type="predicted"/>
<evidence type="ECO:0008006" key="4">
    <source>
        <dbReference type="Google" id="ProtNLM"/>
    </source>
</evidence>
<evidence type="ECO:0000313" key="3">
    <source>
        <dbReference type="Proteomes" id="UP000886595"/>
    </source>
</evidence>
<gene>
    <name evidence="2" type="ORF">Bca52824_001458</name>
</gene>
<keyword evidence="3" id="KW-1185">Reference proteome</keyword>
<organism evidence="2 3">
    <name type="scientific">Brassica carinata</name>
    <name type="common">Ethiopian mustard</name>
    <name type="synonym">Abyssinian cabbage</name>
    <dbReference type="NCBI Taxonomy" id="52824"/>
    <lineage>
        <taxon>Eukaryota</taxon>
        <taxon>Viridiplantae</taxon>
        <taxon>Streptophyta</taxon>
        <taxon>Embryophyta</taxon>
        <taxon>Tracheophyta</taxon>
        <taxon>Spermatophyta</taxon>
        <taxon>Magnoliopsida</taxon>
        <taxon>eudicotyledons</taxon>
        <taxon>Gunneridae</taxon>
        <taxon>Pentapetalae</taxon>
        <taxon>rosids</taxon>
        <taxon>malvids</taxon>
        <taxon>Brassicales</taxon>
        <taxon>Brassicaceae</taxon>
        <taxon>Brassiceae</taxon>
        <taxon>Brassica</taxon>
    </lineage>
</organism>
<keyword evidence="1" id="KW-1133">Transmembrane helix</keyword>
<evidence type="ECO:0000256" key="1">
    <source>
        <dbReference type="SAM" id="Phobius"/>
    </source>
</evidence>